<dbReference type="Proteomes" id="UP001632037">
    <property type="component" value="Unassembled WGS sequence"/>
</dbReference>
<keyword evidence="3" id="KW-1185">Reference proteome</keyword>
<protein>
    <recommendedName>
        <fullName evidence="4">BZIP domain-containing protein</fullName>
    </recommendedName>
</protein>
<sequence length="176" mass="19901">MENRTRLPFIVQQWEGSVNEGPIQHPRLQLDNSPERTANNAANAEAAAELNRRRESNRLHQARYKRKQKQRVADLEGDIQQLQQEIQALKMQQTLSLAAPSTSNMWSVVAEYFRFFSYGVRTSDPTMATLCPFEPHVQRSFLQAAIAEDVTDGTGPCVASMQSWTTGYECRTANLG</sequence>
<evidence type="ECO:0000256" key="1">
    <source>
        <dbReference type="SAM" id="Coils"/>
    </source>
</evidence>
<organism evidence="2 3">
    <name type="scientific">Phytophthora oleae</name>
    <dbReference type="NCBI Taxonomy" id="2107226"/>
    <lineage>
        <taxon>Eukaryota</taxon>
        <taxon>Sar</taxon>
        <taxon>Stramenopiles</taxon>
        <taxon>Oomycota</taxon>
        <taxon>Peronosporomycetes</taxon>
        <taxon>Peronosporales</taxon>
        <taxon>Peronosporaceae</taxon>
        <taxon>Phytophthora</taxon>
    </lineage>
</organism>
<comment type="caution">
    <text evidence="2">The sequence shown here is derived from an EMBL/GenBank/DDBJ whole genome shotgun (WGS) entry which is preliminary data.</text>
</comment>
<dbReference type="InterPro" id="IPR046347">
    <property type="entry name" value="bZIP_sf"/>
</dbReference>
<keyword evidence="1" id="KW-0175">Coiled coil</keyword>
<dbReference type="EMBL" id="JBIMZQ010000053">
    <property type="protein sequence ID" value="KAL3658515.1"/>
    <property type="molecule type" value="Genomic_DNA"/>
</dbReference>
<evidence type="ECO:0000313" key="2">
    <source>
        <dbReference type="EMBL" id="KAL3658515.1"/>
    </source>
</evidence>
<feature type="coiled-coil region" evidence="1">
    <location>
        <begin position="65"/>
        <end position="92"/>
    </location>
</feature>
<evidence type="ECO:0008006" key="4">
    <source>
        <dbReference type="Google" id="ProtNLM"/>
    </source>
</evidence>
<reference evidence="2 3" key="1">
    <citation type="submission" date="2024-09" db="EMBL/GenBank/DDBJ databases">
        <title>Genome sequencing and assembly of Phytophthora oleae, isolate VK10A, causative agent of rot of olive drupes.</title>
        <authorList>
            <person name="Conti Taguali S."/>
            <person name="Riolo M."/>
            <person name="La Spada F."/>
            <person name="Cacciola S.O."/>
            <person name="Dionisio G."/>
        </authorList>
    </citation>
    <scope>NUCLEOTIDE SEQUENCE [LARGE SCALE GENOMIC DNA]</scope>
    <source>
        <strain evidence="2 3">VK10A</strain>
    </source>
</reference>
<proteinExistence type="predicted"/>
<evidence type="ECO:0000313" key="3">
    <source>
        <dbReference type="Proteomes" id="UP001632037"/>
    </source>
</evidence>
<name>A0ABD3EVF9_9STRA</name>
<gene>
    <name evidence="2" type="ORF">V7S43_016399</name>
</gene>
<dbReference type="AlphaFoldDB" id="A0ABD3EVF9"/>
<dbReference type="CDD" id="cd14686">
    <property type="entry name" value="bZIP"/>
    <property type="match status" value="1"/>
</dbReference>
<dbReference type="SUPFAM" id="SSF57959">
    <property type="entry name" value="Leucine zipper domain"/>
    <property type="match status" value="1"/>
</dbReference>
<accession>A0ABD3EVF9</accession>